<dbReference type="SMART" id="SM00382">
    <property type="entry name" value="AAA"/>
    <property type="match status" value="1"/>
</dbReference>
<dbReference type="EMBL" id="CP036426">
    <property type="protein sequence ID" value="QDV37938.1"/>
    <property type="molecule type" value="Genomic_DNA"/>
</dbReference>
<dbReference type="SUPFAM" id="SSF52540">
    <property type="entry name" value="P-loop containing nucleoside triphosphate hydrolases"/>
    <property type="match status" value="1"/>
</dbReference>
<evidence type="ECO:0000256" key="11">
    <source>
        <dbReference type="PIRSR" id="PIRSR001174-1"/>
    </source>
</evidence>
<keyword evidence="2 9" id="KW-0963">Cytoplasm</keyword>
<accession>A0A518HAR6</accession>
<dbReference type="InterPro" id="IPR008268">
    <property type="entry name" value="Peptidase_S16_AS"/>
</dbReference>
<reference evidence="18 19" key="1">
    <citation type="submission" date="2019-02" db="EMBL/GenBank/DDBJ databases">
        <title>Deep-cultivation of Planctomycetes and their phenomic and genomic characterization uncovers novel biology.</title>
        <authorList>
            <person name="Wiegand S."/>
            <person name="Jogler M."/>
            <person name="Boedeker C."/>
            <person name="Pinto D."/>
            <person name="Vollmers J."/>
            <person name="Rivas-Marin E."/>
            <person name="Kohn T."/>
            <person name="Peeters S.H."/>
            <person name="Heuer A."/>
            <person name="Rast P."/>
            <person name="Oberbeckmann S."/>
            <person name="Bunk B."/>
            <person name="Jeske O."/>
            <person name="Meyerdierks A."/>
            <person name="Storesund J.E."/>
            <person name="Kallscheuer N."/>
            <person name="Luecker S."/>
            <person name="Lage O.M."/>
            <person name="Pohl T."/>
            <person name="Merkel B.J."/>
            <person name="Hornburger P."/>
            <person name="Mueller R.-W."/>
            <person name="Bruemmer F."/>
            <person name="Labrenz M."/>
            <person name="Spormann A.M."/>
            <person name="Op den Camp H."/>
            <person name="Overmann J."/>
            <person name="Amann R."/>
            <person name="Jetten M.S.M."/>
            <person name="Mascher T."/>
            <person name="Medema M.H."/>
            <person name="Devos D.P."/>
            <person name="Kaster A.-K."/>
            <person name="Ovreas L."/>
            <person name="Rohde M."/>
            <person name="Galperin M.Y."/>
            <person name="Jogler C."/>
        </authorList>
    </citation>
    <scope>NUCLEOTIDE SEQUENCE [LARGE SCALE GENOMIC DNA]</scope>
    <source>
        <strain evidence="18 19">ElP</strain>
    </source>
</reference>
<dbReference type="FunFam" id="1.20.5.5270:FF:000002">
    <property type="entry name" value="Lon protease homolog"/>
    <property type="match status" value="1"/>
</dbReference>
<evidence type="ECO:0000256" key="4">
    <source>
        <dbReference type="ARBA" id="ARBA00022741"/>
    </source>
</evidence>
<evidence type="ECO:0000256" key="7">
    <source>
        <dbReference type="ARBA" id="ARBA00022840"/>
    </source>
</evidence>
<evidence type="ECO:0000259" key="17">
    <source>
        <dbReference type="PROSITE" id="PS51787"/>
    </source>
</evidence>
<dbReference type="GO" id="GO:0016887">
    <property type="term" value="F:ATP hydrolysis activity"/>
    <property type="evidence" value="ECO:0007669"/>
    <property type="project" value="UniProtKB-UniRule"/>
</dbReference>
<dbReference type="GO" id="GO:0034605">
    <property type="term" value="P:cellular response to heat"/>
    <property type="evidence" value="ECO:0007669"/>
    <property type="project" value="UniProtKB-UniRule"/>
</dbReference>
<organism evidence="18 19">
    <name type="scientific">Tautonia plasticadhaerens</name>
    <dbReference type="NCBI Taxonomy" id="2527974"/>
    <lineage>
        <taxon>Bacteria</taxon>
        <taxon>Pseudomonadati</taxon>
        <taxon>Planctomycetota</taxon>
        <taxon>Planctomycetia</taxon>
        <taxon>Isosphaerales</taxon>
        <taxon>Isosphaeraceae</taxon>
        <taxon>Tautonia</taxon>
    </lineage>
</organism>
<dbReference type="KEGG" id="tpla:ElP_58850"/>
<dbReference type="EC" id="3.4.21.53" evidence="9 10"/>
<dbReference type="GO" id="GO:0006515">
    <property type="term" value="P:protein quality control for misfolded or incompletely synthesized proteins"/>
    <property type="evidence" value="ECO:0007669"/>
    <property type="project" value="UniProtKB-UniRule"/>
</dbReference>
<dbReference type="AlphaFoldDB" id="A0A518HAR6"/>
<comment type="subcellular location">
    <subcellularLocation>
        <location evidence="1 9 10">Cytoplasm</location>
    </subcellularLocation>
</comment>
<evidence type="ECO:0000313" key="19">
    <source>
        <dbReference type="Proteomes" id="UP000317835"/>
    </source>
</evidence>
<dbReference type="SUPFAM" id="SSF54211">
    <property type="entry name" value="Ribosomal protein S5 domain 2-like"/>
    <property type="match status" value="1"/>
</dbReference>
<dbReference type="InterPro" id="IPR014721">
    <property type="entry name" value="Ribsml_uS5_D2-typ_fold_subgr"/>
</dbReference>
<dbReference type="GO" id="GO:0005524">
    <property type="term" value="F:ATP binding"/>
    <property type="evidence" value="ECO:0007669"/>
    <property type="project" value="UniProtKB-UniRule"/>
</dbReference>
<dbReference type="CDD" id="cd19500">
    <property type="entry name" value="RecA-like_Lon"/>
    <property type="match status" value="1"/>
</dbReference>
<evidence type="ECO:0000256" key="10">
    <source>
        <dbReference type="PIRNR" id="PIRNR001174"/>
    </source>
</evidence>
<keyword evidence="7 9" id="KW-0067">ATP-binding</keyword>
<name>A0A518HAR6_9BACT</name>
<comment type="catalytic activity">
    <reaction evidence="9 10 13">
        <text>Hydrolysis of proteins in presence of ATP.</text>
        <dbReference type="EC" id="3.4.21.53"/>
    </reaction>
</comment>
<proteinExistence type="evidence at transcript level"/>
<dbReference type="InterPro" id="IPR027543">
    <property type="entry name" value="Lon_bac"/>
</dbReference>
<comment type="subunit">
    <text evidence="9 10">Homohexamer. Organized in a ring with a central cavity.</text>
</comment>
<evidence type="ECO:0000256" key="13">
    <source>
        <dbReference type="PROSITE-ProRule" id="PRU01122"/>
    </source>
</evidence>
<keyword evidence="5 9" id="KW-0378">Hydrolase</keyword>
<evidence type="ECO:0000256" key="5">
    <source>
        <dbReference type="ARBA" id="ARBA00022801"/>
    </source>
</evidence>
<comment type="function">
    <text evidence="9">ATP-dependent serine protease that mediates the selective degradation of mutant and abnormal proteins as well as certain short-lived regulatory proteins. Required for cellular homeostasis and for survival from DNA damage and developmental changes induced by stress. Degrades polypeptides processively to yield small peptide fragments that are 5 to 10 amino acids long. Binds to DNA in a double-stranded, site-specific manner.</text>
</comment>
<dbReference type="Gene3D" id="2.30.130.40">
    <property type="entry name" value="LON domain-like"/>
    <property type="match status" value="1"/>
</dbReference>
<dbReference type="PROSITE" id="PS51787">
    <property type="entry name" value="LON_N"/>
    <property type="match status" value="1"/>
</dbReference>
<dbReference type="PANTHER" id="PTHR10046">
    <property type="entry name" value="ATP DEPENDENT LON PROTEASE FAMILY MEMBER"/>
    <property type="match status" value="1"/>
</dbReference>
<dbReference type="Pfam" id="PF02190">
    <property type="entry name" value="LON_substr_bdg"/>
    <property type="match status" value="1"/>
</dbReference>
<evidence type="ECO:0000256" key="14">
    <source>
        <dbReference type="RuleBase" id="RU000591"/>
    </source>
</evidence>
<dbReference type="Gene3D" id="1.20.58.1480">
    <property type="match status" value="1"/>
</dbReference>
<dbReference type="InterPro" id="IPR046336">
    <property type="entry name" value="Lon_prtase_N_sf"/>
</dbReference>
<dbReference type="Gene3D" id="3.40.50.300">
    <property type="entry name" value="P-loop containing nucleotide triphosphate hydrolases"/>
    <property type="match status" value="1"/>
</dbReference>
<dbReference type="Proteomes" id="UP000317835">
    <property type="component" value="Chromosome"/>
</dbReference>
<dbReference type="InterPro" id="IPR008269">
    <property type="entry name" value="Lon_proteolytic"/>
</dbReference>
<dbReference type="InterPro" id="IPR020568">
    <property type="entry name" value="Ribosomal_Su5_D2-typ_SF"/>
</dbReference>
<evidence type="ECO:0000256" key="12">
    <source>
        <dbReference type="PIRSR" id="PIRSR001174-2"/>
    </source>
</evidence>
<dbReference type="HAMAP" id="MF_01973">
    <property type="entry name" value="lon_bact"/>
    <property type="match status" value="1"/>
</dbReference>
<feature type="domain" description="Lon N-terminal" evidence="17">
    <location>
        <begin position="53"/>
        <end position="245"/>
    </location>
</feature>
<dbReference type="InterPro" id="IPR054594">
    <property type="entry name" value="Lon_lid"/>
</dbReference>
<dbReference type="InterPro" id="IPR003593">
    <property type="entry name" value="AAA+_ATPase"/>
</dbReference>
<comment type="similarity">
    <text evidence="9 10 13 14">Belongs to the peptidase S16 family.</text>
</comment>
<evidence type="ECO:0000256" key="9">
    <source>
        <dbReference type="HAMAP-Rule" id="MF_01973"/>
    </source>
</evidence>
<evidence type="ECO:0000256" key="3">
    <source>
        <dbReference type="ARBA" id="ARBA00022670"/>
    </source>
</evidence>
<dbReference type="FunFam" id="3.40.50.300:FF:000382">
    <property type="entry name" value="Lon protease homolog 2, peroxisomal"/>
    <property type="match status" value="1"/>
</dbReference>
<dbReference type="PIRSF" id="PIRSF001174">
    <property type="entry name" value="Lon_proteas"/>
    <property type="match status" value="1"/>
</dbReference>
<dbReference type="SUPFAM" id="SSF88697">
    <property type="entry name" value="PUA domain-like"/>
    <property type="match status" value="1"/>
</dbReference>
<gene>
    <name evidence="18" type="primary">lon2</name>
    <name evidence="9" type="synonym">lon</name>
    <name evidence="18" type="ORF">ElP_58850</name>
</gene>
<feature type="domain" description="Lon proteolytic" evidence="16">
    <location>
        <begin position="633"/>
        <end position="814"/>
    </location>
</feature>
<evidence type="ECO:0000256" key="15">
    <source>
        <dbReference type="SAM" id="MobiDB-lite"/>
    </source>
</evidence>
<dbReference type="Gene3D" id="3.30.230.10">
    <property type="match status" value="1"/>
</dbReference>
<dbReference type="Gene3D" id="1.20.5.5270">
    <property type="match status" value="1"/>
</dbReference>
<comment type="induction">
    <text evidence="9">By heat shock.</text>
</comment>
<keyword evidence="4 9" id="KW-0547">Nucleotide-binding</keyword>
<dbReference type="InterPro" id="IPR027065">
    <property type="entry name" value="Lon_Prtase"/>
</dbReference>
<feature type="active site" evidence="9 11">
    <location>
        <position position="763"/>
    </location>
</feature>
<evidence type="ECO:0000259" key="16">
    <source>
        <dbReference type="PROSITE" id="PS51786"/>
    </source>
</evidence>
<sequence>MGTGCDETMSKRKSKTTAGPKPDPAAADESTAEGRALAVPDLEEQGPVLPDRLPVLPLRADVVFPQTVVPLVVNRSAGMKLIDEVYASGGDRLIGLATQKSPEAEEPGPEDLYPTICVGSILKMLKFPDGSTRIVCQGLVRARLTALERADPYLVGRIAPMDEQAERGEELDALVHLINGLFNRLSDNVPEELQVAAMNTRDPARLADLLGSSLPFSIEEKQALLAELDVKARLMTLGQFLTRHLNVMELSTKIQNQVGSEITRAQREHFLRQQLKAIQEELGEMEPEAAEARELERKIRRAKLPPEARGEARREIDRLSGMHPSSAEYSIVRTYVDWLASLPWAKASKDHLDLKQARVVLDEDHFDLEKIKERILEYLAVRKLKKDMKGPILCFAGPPGTGKTSLGRSIARAMGREFVRISLGGIHDEAEIRGHRRTYVAAMPGRIIQGLRKAGTNNPVFMLDEVDKLGADFRGDPSAALLEVLDPEQNATFRDNYLDIDFDLSKIMFIATANMLESIPQPLLDRMEVLELPGYAEEEKVLIAQRFLIPKQLEGHGLTGKHLSIGDDAVRRVIADYTREAGLRNLERELAAICRKVARRRAEGQKAGTAVGADDVPSYLGPPKHFREVAARTGVPGVATGLAWTPTGGEILFIEATGMPGKGGLTLTGLLGESMKESAQAAMSYLKTHTKQLGIDQARFARTDVHIHVPAGAVPKDGPSAGVAIAAALISLFRDEPIHRDLAMTGELTLTGRVLPVGGVKEKVLGARRAGITSVLLPRYNEKDLVDLPEEVKADLTFRGVESLDDVVSALFAKPSKRPAKPKSGATRPGKPPGSKGAGVPRRASQ</sequence>
<feature type="region of interest" description="Disordered" evidence="15">
    <location>
        <begin position="814"/>
        <end position="846"/>
    </location>
</feature>
<dbReference type="Gene3D" id="1.10.8.60">
    <property type="match status" value="1"/>
</dbReference>
<dbReference type="InterPro" id="IPR003111">
    <property type="entry name" value="Lon_prtase_N"/>
</dbReference>
<dbReference type="InterPro" id="IPR004815">
    <property type="entry name" value="Lon_bac/euk-typ"/>
</dbReference>
<dbReference type="InterPro" id="IPR027417">
    <property type="entry name" value="P-loop_NTPase"/>
</dbReference>
<dbReference type="InterPro" id="IPR015947">
    <property type="entry name" value="PUA-like_sf"/>
</dbReference>
<dbReference type="Pfam" id="PF00004">
    <property type="entry name" value="AAA"/>
    <property type="match status" value="1"/>
</dbReference>
<dbReference type="Pfam" id="PF05362">
    <property type="entry name" value="Lon_C"/>
    <property type="match status" value="1"/>
</dbReference>
<dbReference type="Pfam" id="PF22667">
    <property type="entry name" value="Lon_lid"/>
    <property type="match status" value="1"/>
</dbReference>
<keyword evidence="8 9" id="KW-0346">Stress response</keyword>
<keyword evidence="6 9" id="KW-0720">Serine protease</keyword>
<dbReference type="InterPro" id="IPR003959">
    <property type="entry name" value="ATPase_AAA_core"/>
</dbReference>
<dbReference type="GO" id="GO:0004176">
    <property type="term" value="F:ATP-dependent peptidase activity"/>
    <property type="evidence" value="ECO:0007669"/>
    <property type="project" value="UniProtKB-UniRule"/>
</dbReference>
<dbReference type="PROSITE" id="PS01046">
    <property type="entry name" value="LON_SER"/>
    <property type="match status" value="1"/>
</dbReference>
<feature type="region of interest" description="Disordered" evidence="15">
    <location>
        <begin position="1"/>
        <end position="43"/>
    </location>
</feature>
<evidence type="ECO:0000256" key="2">
    <source>
        <dbReference type="ARBA" id="ARBA00022490"/>
    </source>
</evidence>
<evidence type="ECO:0000256" key="6">
    <source>
        <dbReference type="ARBA" id="ARBA00022825"/>
    </source>
</evidence>
<protein>
    <recommendedName>
        <fullName evidence="9 10">Lon protease</fullName>
        <ecNumber evidence="9 10">3.4.21.53</ecNumber>
    </recommendedName>
    <alternativeName>
        <fullName evidence="9">ATP-dependent protease La</fullName>
    </alternativeName>
</protein>
<evidence type="ECO:0000256" key="1">
    <source>
        <dbReference type="ARBA" id="ARBA00004496"/>
    </source>
</evidence>
<dbReference type="SMART" id="SM00464">
    <property type="entry name" value="LON"/>
    <property type="match status" value="1"/>
</dbReference>
<dbReference type="PRINTS" id="PR00830">
    <property type="entry name" value="ENDOLAPTASE"/>
</dbReference>
<dbReference type="GO" id="GO:0043565">
    <property type="term" value="F:sequence-specific DNA binding"/>
    <property type="evidence" value="ECO:0007669"/>
    <property type="project" value="UniProtKB-UniRule"/>
</dbReference>
<feature type="active site" evidence="9 11">
    <location>
        <position position="720"/>
    </location>
</feature>
<keyword evidence="19" id="KW-1185">Reference proteome</keyword>
<evidence type="ECO:0000313" key="18">
    <source>
        <dbReference type="EMBL" id="QDV37938.1"/>
    </source>
</evidence>
<dbReference type="NCBIfam" id="TIGR00763">
    <property type="entry name" value="lon"/>
    <property type="match status" value="1"/>
</dbReference>
<dbReference type="PROSITE" id="PS51786">
    <property type="entry name" value="LON_PROTEOLYTIC"/>
    <property type="match status" value="1"/>
</dbReference>
<keyword evidence="3 9" id="KW-0645">Protease</keyword>
<feature type="binding site" evidence="9 12">
    <location>
        <begin position="397"/>
        <end position="404"/>
    </location>
    <ligand>
        <name>ATP</name>
        <dbReference type="ChEBI" id="CHEBI:30616"/>
    </ligand>
</feature>
<evidence type="ECO:0000256" key="8">
    <source>
        <dbReference type="ARBA" id="ARBA00023016"/>
    </source>
</evidence>
<dbReference type="GO" id="GO:0005737">
    <property type="term" value="C:cytoplasm"/>
    <property type="evidence" value="ECO:0007669"/>
    <property type="project" value="UniProtKB-SubCell"/>
</dbReference>
<dbReference type="GO" id="GO:0004252">
    <property type="term" value="F:serine-type endopeptidase activity"/>
    <property type="evidence" value="ECO:0007669"/>
    <property type="project" value="UniProtKB-UniRule"/>
</dbReference>